<keyword evidence="2" id="KW-0813">Transport</keyword>
<protein>
    <submittedName>
        <fullName evidence="7">MFS transporter</fullName>
    </submittedName>
</protein>
<evidence type="ECO:0000256" key="1">
    <source>
        <dbReference type="ARBA" id="ARBA00004651"/>
    </source>
</evidence>
<reference evidence="8" key="1">
    <citation type="submission" date="2016-01" db="EMBL/GenBank/DDBJ databases">
        <title>Whole genome sequencing of Bhargavaea cecembensis T14.</title>
        <authorList>
            <person name="Hong K.W."/>
        </authorList>
    </citation>
    <scope>NUCLEOTIDE SEQUENCE [LARGE SCALE GENOMIC DNA]</scope>
    <source>
        <strain evidence="8">M19</strain>
    </source>
</reference>
<name>A0A0J5WCN0_9BACI</name>
<dbReference type="Gene3D" id="1.20.1250.20">
    <property type="entry name" value="MFS general substrate transporter like domains"/>
    <property type="match status" value="2"/>
</dbReference>
<dbReference type="PATRIC" id="fig|189381.10.peg.3630"/>
<comment type="subcellular location">
    <subcellularLocation>
        <location evidence="1">Cell membrane</location>
        <topology evidence="1">Multi-pass membrane protein</topology>
    </subcellularLocation>
</comment>
<comment type="caution">
    <text evidence="7">The sequence shown here is derived from an EMBL/GenBank/DDBJ whole genome shotgun (WGS) entry which is preliminary data.</text>
</comment>
<dbReference type="PROSITE" id="PS50850">
    <property type="entry name" value="MFS"/>
    <property type="match status" value="1"/>
</dbReference>
<gene>
    <name evidence="7" type="ORF">AV649_03825</name>
</gene>
<dbReference type="OrthoDB" id="2727100at2"/>
<dbReference type="SUPFAM" id="SSF103473">
    <property type="entry name" value="MFS general substrate transporter"/>
    <property type="match status" value="1"/>
</dbReference>
<evidence type="ECO:0000256" key="2">
    <source>
        <dbReference type="ARBA" id="ARBA00022448"/>
    </source>
</evidence>
<dbReference type="GO" id="GO:0005886">
    <property type="term" value="C:plasma membrane"/>
    <property type="evidence" value="ECO:0007669"/>
    <property type="project" value="UniProtKB-SubCell"/>
</dbReference>
<sequence>MNWRVYVLAASTFAVGLVELIVGGILPNIAEGLDISLGKAGQLITVFALAYAISAPILLSVTAKVERKRLYLMALSVFTIGNIITFLSTDFTLVIIARIITAMSTALVVVLSLTIAAKLVDPSHRAKALGLVFVGISSSLVLGVPIGIFMTETLGWRSTFLGIAVLSAISIVLNAFLLEKMPVDKVTPLKEQFKAILHPKVFSGHLISLFMLAGHYMFYAYFTPYLIQTFDSSPKAISIFYLLIGLASVCGNWVGGWLSDRIGSKSIVLVTVLFALVLFAIPFTAGFMPLFVVMTILWGGLSWALTPALQNYLIQTAPDTSDIQQSINTSALQVGISVGSALGGAVVSVSHDVSHLASFGAVLVVFAILSSLFSLKHAPLARNDSLKQVG</sequence>
<evidence type="ECO:0000313" key="7">
    <source>
        <dbReference type="EMBL" id="KZE45332.1"/>
    </source>
</evidence>
<dbReference type="PANTHER" id="PTHR43124:SF10">
    <property type="entry name" value="PURINE EFFLUX PUMP PBUE"/>
    <property type="match status" value="1"/>
</dbReference>
<dbReference type="InterPro" id="IPR020846">
    <property type="entry name" value="MFS_dom"/>
</dbReference>
<dbReference type="EMBL" id="LQQY01000034">
    <property type="protein sequence ID" value="KZE45332.1"/>
    <property type="molecule type" value="Genomic_DNA"/>
</dbReference>
<proteinExistence type="predicted"/>
<evidence type="ECO:0000256" key="4">
    <source>
        <dbReference type="ARBA" id="ARBA00022692"/>
    </source>
</evidence>
<dbReference type="Pfam" id="PF07690">
    <property type="entry name" value="MFS_1"/>
    <property type="match status" value="1"/>
</dbReference>
<dbReference type="InterPro" id="IPR001958">
    <property type="entry name" value="Tet-R_TetA/multi-R_MdtG-like"/>
</dbReference>
<keyword evidence="6" id="KW-0472">Membrane</keyword>
<dbReference type="AlphaFoldDB" id="A0A0J5WCN0"/>
<dbReference type="InterPro" id="IPR011701">
    <property type="entry name" value="MFS"/>
</dbReference>
<organism evidence="7 8">
    <name type="scientific">Rossellomorea marisflavi</name>
    <dbReference type="NCBI Taxonomy" id="189381"/>
    <lineage>
        <taxon>Bacteria</taxon>
        <taxon>Bacillati</taxon>
        <taxon>Bacillota</taxon>
        <taxon>Bacilli</taxon>
        <taxon>Bacillales</taxon>
        <taxon>Bacillaceae</taxon>
        <taxon>Rossellomorea</taxon>
    </lineage>
</organism>
<accession>A0A0J5WCN0</accession>
<dbReference type="GO" id="GO:0022857">
    <property type="term" value="F:transmembrane transporter activity"/>
    <property type="evidence" value="ECO:0007669"/>
    <property type="project" value="InterPro"/>
</dbReference>
<dbReference type="Proteomes" id="UP000076510">
    <property type="component" value="Unassembled WGS sequence"/>
</dbReference>
<dbReference type="PRINTS" id="PR01035">
    <property type="entry name" value="TCRTETA"/>
</dbReference>
<evidence type="ECO:0000256" key="3">
    <source>
        <dbReference type="ARBA" id="ARBA00022475"/>
    </source>
</evidence>
<dbReference type="InterPro" id="IPR036259">
    <property type="entry name" value="MFS_trans_sf"/>
</dbReference>
<evidence type="ECO:0000313" key="8">
    <source>
        <dbReference type="Proteomes" id="UP000076510"/>
    </source>
</evidence>
<dbReference type="CDD" id="cd17324">
    <property type="entry name" value="MFS_NepI_like"/>
    <property type="match status" value="1"/>
</dbReference>
<evidence type="ECO:0000256" key="5">
    <source>
        <dbReference type="ARBA" id="ARBA00022989"/>
    </source>
</evidence>
<evidence type="ECO:0000256" key="6">
    <source>
        <dbReference type="ARBA" id="ARBA00023136"/>
    </source>
</evidence>
<dbReference type="PANTHER" id="PTHR43124">
    <property type="entry name" value="PURINE EFFLUX PUMP PBUE"/>
    <property type="match status" value="1"/>
</dbReference>
<dbReference type="RefSeq" id="WP_048012802.1">
    <property type="nucleotide sequence ID" value="NZ_JBLGCT010000001.1"/>
</dbReference>
<dbReference type="InterPro" id="IPR050189">
    <property type="entry name" value="MFS_Efflux_Transporters"/>
</dbReference>
<keyword evidence="3" id="KW-1003">Cell membrane</keyword>
<keyword evidence="5" id="KW-1133">Transmembrane helix</keyword>
<keyword evidence="4" id="KW-0812">Transmembrane</keyword>